<keyword evidence="3" id="KW-1185">Reference proteome</keyword>
<evidence type="ECO:0000313" key="3">
    <source>
        <dbReference type="Proteomes" id="UP001199106"/>
    </source>
</evidence>
<gene>
    <name evidence="2" type="ORF">G6011_07150</name>
</gene>
<keyword evidence="1" id="KW-0812">Transmembrane</keyword>
<organism evidence="2 3">
    <name type="scientific">Alternaria panax</name>
    <dbReference type="NCBI Taxonomy" id="48097"/>
    <lineage>
        <taxon>Eukaryota</taxon>
        <taxon>Fungi</taxon>
        <taxon>Dikarya</taxon>
        <taxon>Ascomycota</taxon>
        <taxon>Pezizomycotina</taxon>
        <taxon>Dothideomycetes</taxon>
        <taxon>Pleosporomycetidae</taxon>
        <taxon>Pleosporales</taxon>
        <taxon>Pleosporineae</taxon>
        <taxon>Pleosporaceae</taxon>
        <taxon>Alternaria</taxon>
        <taxon>Alternaria sect. Panax</taxon>
    </lineage>
</organism>
<feature type="transmembrane region" description="Helical" evidence="1">
    <location>
        <begin position="125"/>
        <end position="143"/>
    </location>
</feature>
<proteinExistence type="predicted"/>
<dbReference type="EMBL" id="JAANER010000010">
    <property type="protein sequence ID" value="KAG9185819.1"/>
    <property type="molecule type" value="Genomic_DNA"/>
</dbReference>
<name>A0AAD4I7P5_9PLEO</name>
<evidence type="ECO:0000313" key="2">
    <source>
        <dbReference type="EMBL" id="KAG9185819.1"/>
    </source>
</evidence>
<accession>A0AAD4I7P5</accession>
<dbReference type="AlphaFoldDB" id="A0AAD4I7P5"/>
<feature type="transmembrane region" description="Helical" evidence="1">
    <location>
        <begin position="44"/>
        <end position="65"/>
    </location>
</feature>
<dbReference type="Proteomes" id="UP001199106">
    <property type="component" value="Unassembled WGS sequence"/>
</dbReference>
<keyword evidence="1" id="KW-0472">Membrane</keyword>
<reference evidence="2" key="1">
    <citation type="submission" date="2021-07" db="EMBL/GenBank/DDBJ databases">
        <title>Genome Resource of American Ginseng Black Spot Pathogen Alternaria panax.</title>
        <authorList>
            <person name="Qiu C."/>
            <person name="Wang W."/>
            <person name="Liu Z."/>
        </authorList>
    </citation>
    <scope>NUCLEOTIDE SEQUENCE</scope>
    <source>
        <strain evidence="2">BNCC115425</strain>
    </source>
</reference>
<sequence length="224" mass="25089">MLRLSSGHAGLAIAHLVCGTTAGIAVAIRMYAKLKTKQGIKSDDVFILLTLLFYYGAMLFTNFAPFSVDDMENMASKDYTVRLQIYRKAMLAAFLLAMTAQYTCKMSILLFYRCIFFASKFHRDISLGLLIFCLLVVAIRRVVRTRYLPASEAHLVPGTAARRGKMWKLDNNGIRLPRHRRARGSGHPDIAHPNGLYSPNAPTIEDWCRGDIRTWGASLSLSVL</sequence>
<evidence type="ECO:0000256" key="1">
    <source>
        <dbReference type="SAM" id="Phobius"/>
    </source>
</evidence>
<keyword evidence="1" id="KW-1133">Transmembrane helix</keyword>
<feature type="transmembrane region" description="Helical" evidence="1">
    <location>
        <begin position="12"/>
        <end position="32"/>
    </location>
</feature>
<comment type="caution">
    <text evidence="2">The sequence shown here is derived from an EMBL/GenBank/DDBJ whole genome shotgun (WGS) entry which is preliminary data.</text>
</comment>
<feature type="transmembrane region" description="Helical" evidence="1">
    <location>
        <begin position="85"/>
        <end position="104"/>
    </location>
</feature>
<protein>
    <submittedName>
        <fullName evidence="2">Uncharacterized protein</fullName>
    </submittedName>
</protein>